<evidence type="ECO:0000313" key="3">
    <source>
        <dbReference type="Proteomes" id="UP001163823"/>
    </source>
</evidence>
<feature type="region of interest" description="Disordered" evidence="1">
    <location>
        <begin position="475"/>
        <end position="536"/>
    </location>
</feature>
<organism evidence="2 3">
    <name type="scientific">Quillaja saponaria</name>
    <name type="common">Soap bark tree</name>
    <dbReference type="NCBI Taxonomy" id="32244"/>
    <lineage>
        <taxon>Eukaryota</taxon>
        <taxon>Viridiplantae</taxon>
        <taxon>Streptophyta</taxon>
        <taxon>Embryophyta</taxon>
        <taxon>Tracheophyta</taxon>
        <taxon>Spermatophyta</taxon>
        <taxon>Magnoliopsida</taxon>
        <taxon>eudicotyledons</taxon>
        <taxon>Gunneridae</taxon>
        <taxon>Pentapetalae</taxon>
        <taxon>rosids</taxon>
        <taxon>fabids</taxon>
        <taxon>Fabales</taxon>
        <taxon>Quillajaceae</taxon>
        <taxon>Quillaja</taxon>
    </lineage>
</organism>
<evidence type="ECO:0000313" key="2">
    <source>
        <dbReference type="EMBL" id="KAJ7945431.1"/>
    </source>
</evidence>
<evidence type="ECO:0000256" key="1">
    <source>
        <dbReference type="SAM" id="MobiDB-lite"/>
    </source>
</evidence>
<sequence length="653" mass="75166">MQQNMGQYEDELNKTKERLRNAEEERDQAFNKLKEMKKVVADFNMNASESFSMEKLPGLQTEINSLKELLSLTRGELKMKEKQIGSLELELKKAKELELKLAQKDVSLEKLKEEMGNFKLYEAQTKALLSESRDRIQKMEAELDKRKESEANLYNSLITKTKQFEETKILLEELKFEIASLHDNVEKVEGSSRQNKESPHKSQTLNGDHLSMKETIENLQTELQQVKENLTSAQEGEKLVSSKVKNQLEEISLLKNELKLATEAEKNSKKAMDDLALALKEVATEATQMHEKLTLSQVELEHTKEEADRLRVMLKTTEEKYKELLDEARKEADLYKNTADRLRLEAEETLMTWNGKETGLVDCIKRAEEERTTAQEETSKIRELLTVAEDKNKASKEETQKLRDILKQALNEANVAKEAAGIAREENSQLKDCLAAKEDALNFLTQENESLKIHEAAAFENIKELKRLLYEASSKELKKDDKEKSSTKESKKDKEDKEKSSTKELKKEKDDKEATKKSKVHNSTEKEHKDGKHSRTFSFSLKELKIPYIHKEVDEDQRDHESDDAVKGSIFDVLGSPDHSPSDHLEGEIVNSSEEFEHLDETHFDDIENDRNSRKKRALLRRFGDLIKRKGVHAHTHSIAEKKESPIEKPCDA</sequence>
<feature type="region of interest" description="Disordered" evidence="1">
    <location>
        <begin position="1"/>
        <end position="25"/>
    </location>
</feature>
<proteinExistence type="predicted"/>
<protein>
    <submittedName>
        <fullName evidence="2">WEB family protein, chloroplastic</fullName>
    </submittedName>
</protein>
<dbReference type="PANTHER" id="PTHR35164:SF9">
    <property type="entry name" value="EXPRESSED PROTEIN"/>
    <property type="match status" value="1"/>
</dbReference>
<reference evidence="2" key="1">
    <citation type="journal article" date="2023" name="Science">
        <title>Elucidation of the pathway for biosynthesis of saponin adjuvants from the soapbark tree.</title>
        <authorList>
            <person name="Reed J."/>
            <person name="Orme A."/>
            <person name="El-Demerdash A."/>
            <person name="Owen C."/>
            <person name="Martin L.B.B."/>
            <person name="Misra R.C."/>
            <person name="Kikuchi S."/>
            <person name="Rejzek M."/>
            <person name="Martin A.C."/>
            <person name="Harkess A."/>
            <person name="Leebens-Mack J."/>
            <person name="Louveau T."/>
            <person name="Stephenson M.J."/>
            <person name="Osbourn A."/>
        </authorList>
    </citation>
    <scope>NUCLEOTIDE SEQUENCE</scope>
    <source>
        <strain evidence="2">S10</strain>
    </source>
</reference>
<keyword evidence="3" id="KW-1185">Reference proteome</keyword>
<gene>
    <name evidence="2" type="ORF">O6P43_030491</name>
</gene>
<feature type="region of interest" description="Disordered" evidence="1">
    <location>
        <begin position="632"/>
        <end position="653"/>
    </location>
</feature>
<dbReference type="PANTHER" id="PTHR35164">
    <property type="entry name" value="EXPRESSED PROTEIN"/>
    <property type="match status" value="1"/>
</dbReference>
<feature type="region of interest" description="Disordered" evidence="1">
    <location>
        <begin position="187"/>
        <end position="209"/>
    </location>
</feature>
<dbReference type="AlphaFoldDB" id="A0AAD7P7X5"/>
<accession>A0AAD7P7X5</accession>
<feature type="compositionally biased region" description="Basic and acidic residues" evidence="1">
    <location>
        <begin position="11"/>
        <end position="25"/>
    </location>
</feature>
<feature type="compositionally biased region" description="Basic and acidic residues" evidence="1">
    <location>
        <begin position="475"/>
        <end position="530"/>
    </location>
</feature>
<feature type="compositionally biased region" description="Basic and acidic residues" evidence="1">
    <location>
        <begin position="187"/>
        <end position="200"/>
    </location>
</feature>
<comment type="caution">
    <text evidence="2">The sequence shown here is derived from an EMBL/GenBank/DDBJ whole genome shotgun (WGS) entry which is preliminary data.</text>
</comment>
<dbReference type="KEGG" id="qsa:O6P43_030491"/>
<feature type="compositionally biased region" description="Basic and acidic residues" evidence="1">
    <location>
        <begin position="638"/>
        <end position="653"/>
    </location>
</feature>
<dbReference type="EMBL" id="JARAOO010000013">
    <property type="protein sequence ID" value="KAJ7945431.1"/>
    <property type="molecule type" value="Genomic_DNA"/>
</dbReference>
<name>A0AAD7P7X5_QUISA</name>
<dbReference type="Proteomes" id="UP001163823">
    <property type="component" value="Chromosome 13"/>
</dbReference>